<evidence type="ECO:0000256" key="1">
    <source>
        <dbReference type="SAM" id="Phobius"/>
    </source>
</evidence>
<protein>
    <submittedName>
        <fullName evidence="2">Uncharacterized protein</fullName>
    </submittedName>
</protein>
<feature type="transmembrane region" description="Helical" evidence="1">
    <location>
        <begin position="87"/>
        <end position="109"/>
    </location>
</feature>
<evidence type="ECO:0000313" key="2">
    <source>
        <dbReference type="EMBL" id="AIA29313.1"/>
    </source>
</evidence>
<organism evidence="2 3">
    <name type="scientific">Mycoplasmopsis californica</name>
    <dbReference type="NCBI Taxonomy" id="2113"/>
    <lineage>
        <taxon>Bacteria</taxon>
        <taxon>Bacillati</taxon>
        <taxon>Mycoplasmatota</taxon>
        <taxon>Mycoplasmoidales</taxon>
        <taxon>Metamycoplasmataceae</taxon>
        <taxon>Mycoplasmopsis</taxon>
    </lineage>
</organism>
<feature type="transmembrane region" description="Helical" evidence="1">
    <location>
        <begin position="129"/>
        <end position="148"/>
    </location>
</feature>
<accession>A0A059XRB6</accession>
<dbReference type="Proteomes" id="UP000027088">
    <property type="component" value="Chromosome"/>
</dbReference>
<gene>
    <name evidence="2" type="ORF">MCFN_00750</name>
</gene>
<keyword evidence="1" id="KW-0472">Membrane</keyword>
<dbReference type="KEGG" id="mcr:MCFN_00750"/>
<dbReference type="NCBIfam" id="NF045996">
    <property type="entry name" value="MAG0920_fam"/>
    <property type="match status" value="1"/>
</dbReference>
<feature type="transmembrane region" description="Helical" evidence="1">
    <location>
        <begin position="13"/>
        <end position="37"/>
    </location>
</feature>
<dbReference type="RefSeq" id="WP_144238969.1">
    <property type="nucleotide sequence ID" value="NZ_CP007521.1"/>
</dbReference>
<name>A0A059XRB6_9BACT</name>
<keyword evidence="1" id="KW-0812">Transmembrane</keyword>
<dbReference type="EMBL" id="CP007521">
    <property type="protein sequence ID" value="AIA29313.1"/>
    <property type="molecule type" value="Genomic_DNA"/>
</dbReference>
<reference evidence="2 3" key="1">
    <citation type="journal article" date="2014" name="Genome Announc.">
        <title>Complete Genome Sequence of the Bovine Mastitis Pathogen Mycoplasma californicum Strain ST-6T (ATCC 33461T).</title>
        <authorList>
            <person name="Calcutt M.J."/>
            <person name="Foecking M.F."/>
            <person name="Fox L.K."/>
        </authorList>
    </citation>
    <scope>NUCLEOTIDE SEQUENCE [LARGE SCALE GENOMIC DNA]</scope>
    <source>
        <strain evidence="2 3">ST-6</strain>
    </source>
</reference>
<keyword evidence="3" id="KW-1185">Reference proteome</keyword>
<dbReference type="AlphaFoldDB" id="A0A059XRB6"/>
<keyword evidence="1" id="KW-1133">Transmembrane helix</keyword>
<evidence type="ECO:0000313" key="3">
    <source>
        <dbReference type="Proteomes" id="UP000027088"/>
    </source>
</evidence>
<sequence length="269" mass="32313">MFQDGLLTAFGKLIISIIFWLLFILADRLCSLTFLWFKKVNSITYKKILKDNYSSLMNNINKNKQRKVNKICFNIFDSKLKFWKKEIIICSILGLASFILLIVSISIFIVNWKELLQSSFNVDDFVETCLYFCFLPIFTITNNLKTIFKIYTFFSIKKILIEWKDKNDKLPDELLIENTPDVENKEMLEVFVKFNLKLERTIENSNFKTIVEILKSCQSYEEFCNEFYFCVVCNYQNISVNGVRFEKENFSWLWKNREYIYEHFFKNQK</sequence>
<proteinExistence type="predicted"/>